<dbReference type="EMBL" id="CM029039">
    <property type="protein sequence ID" value="KAG2642975.1"/>
    <property type="molecule type" value="Genomic_DNA"/>
</dbReference>
<name>A0A8T0W6B8_PANVG</name>
<evidence type="ECO:0000313" key="1">
    <source>
        <dbReference type="EMBL" id="KAG2642975.1"/>
    </source>
</evidence>
<dbReference type="Proteomes" id="UP000823388">
    <property type="component" value="Chromosome 2K"/>
</dbReference>
<dbReference type="AlphaFoldDB" id="A0A8T0W6B8"/>
<sequence length="177" mass="19187">MLRLHRSLLRAIRLIPKVLVITFGDVALISSPDLRLLGLIIVPVIAKEKGKVQHQQAKSGPVLAHVSPTQLVPHADPAVRNEVLFFPSSPPPAAATAARIELEHLLLLDPPPQPARVPHRALSGDQGRLRRSGARLAYPPTLRPSVALTSVVDSSSPLLFEEGNCLVLDRPLLLKIE</sequence>
<accession>A0A8T0W6B8</accession>
<gene>
    <name evidence="1" type="ORF">PVAP13_2KG291167</name>
</gene>
<comment type="caution">
    <text evidence="1">The sequence shown here is derived from an EMBL/GenBank/DDBJ whole genome shotgun (WGS) entry which is preliminary data.</text>
</comment>
<evidence type="ECO:0000313" key="2">
    <source>
        <dbReference type="Proteomes" id="UP000823388"/>
    </source>
</evidence>
<keyword evidence="2" id="KW-1185">Reference proteome</keyword>
<reference evidence="1" key="1">
    <citation type="submission" date="2020-05" db="EMBL/GenBank/DDBJ databases">
        <title>WGS assembly of Panicum virgatum.</title>
        <authorList>
            <person name="Lovell J.T."/>
            <person name="Jenkins J."/>
            <person name="Shu S."/>
            <person name="Juenger T.E."/>
            <person name="Schmutz J."/>
        </authorList>
    </citation>
    <scope>NUCLEOTIDE SEQUENCE</scope>
    <source>
        <strain evidence="1">AP13</strain>
    </source>
</reference>
<proteinExistence type="predicted"/>
<protein>
    <submittedName>
        <fullName evidence="1">Uncharacterized protein</fullName>
    </submittedName>
</protein>
<organism evidence="1 2">
    <name type="scientific">Panicum virgatum</name>
    <name type="common">Blackwell switchgrass</name>
    <dbReference type="NCBI Taxonomy" id="38727"/>
    <lineage>
        <taxon>Eukaryota</taxon>
        <taxon>Viridiplantae</taxon>
        <taxon>Streptophyta</taxon>
        <taxon>Embryophyta</taxon>
        <taxon>Tracheophyta</taxon>
        <taxon>Spermatophyta</taxon>
        <taxon>Magnoliopsida</taxon>
        <taxon>Liliopsida</taxon>
        <taxon>Poales</taxon>
        <taxon>Poaceae</taxon>
        <taxon>PACMAD clade</taxon>
        <taxon>Panicoideae</taxon>
        <taxon>Panicodae</taxon>
        <taxon>Paniceae</taxon>
        <taxon>Panicinae</taxon>
        <taxon>Panicum</taxon>
        <taxon>Panicum sect. Hiantes</taxon>
    </lineage>
</organism>